<reference evidence="1 2" key="1">
    <citation type="submission" date="2019-07" db="EMBL/GenBank/DDBJ databases">
        <authorList>
            <person name="Huq M.A."/>
        </authorList>
    </citation>
    <scope>NUCLEOTIDE SEQUENCE [LARGE SCALE GENOMIC DNA]</scope>
    <source>
        <strain evidence="1 2">MAH-3</strain>
    </source>
</reference>
<dbReference type="OrthoDB" id="714416at2"/>
<proteinExistence type="predicted"/>
<evidence type="ECO:0000313" key="1">
    <source>
        <dbReference type="EMBL" id="TSJ39988.1"/>
    </source>
</evidence>
<accession>A0A556MJA7</accession>
<dbReference type="AlphaFoldDB" id="A0A556MJA7"/>
<sequence>MSTGSTDSLVRLISSLSKAEKRSFKLYANRNSSSPEEIKYLQLFDFIDKTENYSDELAISKVAGLKKSQLSNIKAHLYKQLLTSLRLQHAAHLPTIEIRESMDHALILYEKGFYNQALKLLEKAKQHAIKIQSTILHLEILDFEKFIESQHITRSVSSRADELTAESRVLSKHVQGSIQFSNLSLQLYALNVKVGFVRDEKDYRFVKEFFAKRLPEYHISELSFEEKMHLYNAYVWYHYITQEFLMCFKYASLWVKLFEDHSHVKDHYREMYLKGLYNLQNALFNLRNHKRLLESIEKLESADLGDRENENIALLHRMYWLTAKINYYYLCGTFSEGLEIVPKVEQFISDHEDRLDNHRIMILYYKVACLYFGNGDNKMAIKYLNQIIQLKDVSLREDIQAFARILNLIAHFELDTDDRLLDYQIKSVYRFLRNMGDLHGVQQEILNFLRQLPFADDRSLMRAFRILHGKLVKLSKLPYEKRPFLYLDIISWLECKIEKRTVQEVIRDKFLLEQETGQSVYFPD</sequence>
<name>A0A556MJA7_9FLAO</name>
<dbReference type="EMBL" id="VLPL01000010">
    <property type="protein sequence ID" value="TSJ39988.1"/>
    <property type="molecule type" value="Genomic_DNA"/>
</dbReference>
<evidence type="ECO:0000313" key="2">
    <source>
        <dbReference type="Proteomes" id="UP000316008"/>
    </source>
</evidence>
<comment type="caution">
    <text evidence="1">The sequence shown here is derived from an EMBL/GenBank/DDBJ whole genome shotgun (WGS) entry which is preliminary data.</text>
</comment>
<keyword evidence="2" id="KW-1185">Reference proteome</keyword>
<protein>
    <submittedName>
        <fullName evidence="1">Uncharacterized protein</fullName>
    </submittedName>
</protein>
<organism evidence="1 2">
    <name type="scientific">Fluviicola chungangensis</name>
    <dbReference type="NCBI Taxonomy" id="2597671"/>
    <lineage>
        <taxon>Bacteria</taxon>
        <taxon>Pseudomonadati</taxon>
        <taxon>Bacteroidota</taxon>
        <taxon>Flavobacteriia</taxon>
        <taxon>Flavobacteriales</taxon>
        <taxon>Crocinitomicaceae</taxon>
        <taxon>Fluviicola</taxon>
    </lineage>
</organism>
<dbReference type="Proteomes" id="UP000316008">
    <property type="component" value="Unassembled WGS sequence"/>
</dbReference>
<dbReference type="RefSeq" id="WP_144334404.1">
    <property type="nucleotide sequence ID" value="NZ_VLPL01000010.1"/>
</dbReference>
<gene>
    <name evidence="1" type="ORF">FO442_16920</name>
</gene>